<organism evidence="1">
    <name type="scientific">Arundo donax</name>
    <name type="common">Giant reed</name>
    <name type="synonym">Donax arundinaceus</name>
    <dbReference type="NCBI Taxonomy" id="35708"/>
    <lineage>
        <taxon>Eukaryota</taxon>
        <taxon>Viridiplantae</taxon>
        <taxon>Streptophyta</taxon>
        <taxon>Embryophyta</taxon>
        <taxon>Tracheophyta</taxon>
        <taxon>Spermatophyta</taxon>
        <taxon>Magnoliopsida</taxon>
        <taxon>Liliopsida</taxon>
        <taxon>Poales</taxon>
        <taxon>Poaceae</taxon>
        <taxon>PACMAD clade</taxon>
        <taxon>Arundinoideae</taxon>
        <taxon>Arundineae</taxon>
        <taxon>Arundo</taxon>
    </lineage>
</organism>
<dbReference type="EMBL" id="GBRH01208579">
    <property type="protein sequence ID" value="JAD89316.1"/>
    <property type="molecule type" value="Transcribed_RNA"/>
</dbReference>
<reference evidence="1" key="2">
    <citation type="journal article" date="2015" name="Data Brief">
        <title>Shoot transcriptome of the giant reed, Arundo donax.</title>
        <authorList>
            <person name="Barrero R.A."/>
            <person name="Guerrero F.D."/>
            <person name="Moolhuijzen P."/>
            <person name="Goolsby J.A."/>
            <person name="Tidwell J."/>
            <person name="Bellgard S.E."/>
            <person name="Bellgard M.I."/>
        </authorList>
    </citation>
    <scope>NUCLEOTIDE SEQUENCE</scope>
    <source>
        <tissue evidence="1">Shoot tissue taken approximately 20 cm above the soil surface</tissue>
    </source>
</reference>
<sequence>MPSLLSILLKTANPDICASPPSATCILVFTTAVGCRAPCWAVNRIAPIT</sequence>
<evidence type="ECO:0000313" key="1">
    <source>
        <dbReference type="EMBL" id="JAD89316.1"/>
    </source>
</evidence>
<proteinExistence type="predicted"/>
<protein>
    <submittedName>
        <fullName evidence="1">Uncharacterized protein</fullName>
    </submittedName>
</protein>
<name>A0A0A9DNC3_ARUDO</name>
<accession>A0A0A9DNC3</accession>
<reference evidence="1" key="1">
    <citation type="submission" date="2014-09" db="EMBL/GenBank/DDBJ databases">
        <authorList>
            <person name="Magalhaes I.L.F."/>
            <person name="Oliveira U."/>
            <person name="Santos F.R."/>
            <person name="Vidigal T.H.D.A."/>
            <person name="Brescovit A.D."/>
            <person name="Santos A.J."/>
        </authorList>
    </citation>
    <scope>NUCLEOTIDE SEQUENCE</scope>
    <source>
        <tissue evidence="1">Shoot tissue taken approximately 20 cm above the soil surface</tissue>
    </source>
</reference>
<dbReference type="AlphaFoldDB" id="A0A0A9DNC3"/>